<keyword evidence="1" id="KW-0812">Transmembrane</keyword>
<dbReference type="OrthoDB" id="6258237at2759"/>
<dbReference type="AlphaFoldDB" id="A0A8E0RN86"/>
<keyword evidence="3" id="KW-1185">Reference proteome</keyword>
<feature type="transmembrane region" description="Helical" evidence="1">
    <location>
        <begin position="12"/>
        <end position="29"/>
    </location>
</feature>
<comment type="caution">
    <text evidence="2">The sequence shown here is derived from an EMBL/GenBank/DDBJ whole genome shotgun (WGS) entry which is preliminary data.</text>
</comment>
<evidence type="ECO:0000256" key="1">
    <source>
        <dbReference type="SAM" id="Phobius"/>
    </source>
</evidence>
<evidence type="ECO:0000313" key="3">
    <source>
        <dbReference type="Proteomes" id="UP000728185"/>
    </source>
</evidence>
<protein>
    <recommendedName>
        <fullName evidence="4">MARVEL domain-containing protein</fullName>
    </recommendedName>
</protein>
<sequence>MAIKSKHPQIILYWTELVVGVICVALAGRGYHETYIQYLITIATGFALGNIMFLLMYGFASCRPGDGPSARKLIEVIYQLTASILYLAAVGATSVQVDYLRPFMGAVTVFTTFNFGTYTFGGLVALTELVCEDPTKSQAHSNTPVISDPAVIG</sequence>
<feature type="transmembrane region" description="Helical" evidence="1">
    <location>
        <begin position="103"/>
        <end position="126"/>
    </location>
</feature>
<reference evidence="2" key="1">
    <citation type="submission" date="2019-05" db="EMBL/GenBank/DDBJ databases">
        <title>Annotation for the trematode Fasciolopsis buski.</title>
        <authorList>
            <person name="Choi Y.-J."/>
        </authorList>
    </citation>
    <scope>NUCLEOTIDE SEQUENCE</scope>
    <source>
        <strain evidence="2">HT</strain>
        <tissue evidence="2">Whole worm</tissue>
    </source>
</reference>
<dbReference type="Proteomes" id="UP000728185">
    <property type="component" value="Unassembled WGS sequence"/>
</dbReference>
<organism evidence="2 3">
    <name type="scientific">Fasciolopsis buskii</name>
    <dbReference type="NCBI Taxonomy" id="27845"/>
    <lineage>
        <taxon>Eukaryota</taxon>
        <taxon>Metazoa</taxon>
        <taxon>Spiralia</taxon>
        <taxon>Lophotrochozoa</taxon>
        <taxon>Platyhelminthes</taxon>
        <taxon>Trematoda</taxon>
        <taxon>Digenea</taxon>
        <taxon>Plagiorchiida</taxon>
        <taxon>Echinostomata</taxon>
        <taxon>Echinostomatoidea</taxon>
        <taxon>Fasciolidae</taxon>
        <taxon>Fasciolopsis</taxon>
    </lineage>
</organism>
<keyword evidence="1" id="KW-0472">Membrane</keyword>
<feature type="transmembrane region" description="Helical" evidence="1">
    <location>
        <begin position="76"/>
        <end position="97"/>
    </location>
</feature>
<feature type="transmembrane region" description="Helical" evidence="1">
    <location>
        <begin position="35"/>
        <end position="55"/>
    </location>
</feature>
<proteinExistence type="predicted"/>
<gene>
    <name evidence="2" type="ORF">FBUS_03468</name>
</gene>
<name>A0A8E0RN86_9TREM</name>
<evidence type="ECO:0008006" key="4">
    <source>
        <dbReference type="Google" id="ProtNLM"/>
    </source>
</evidence>
<accession>A0A8E0RN86</accession>
<dbReference type="EMBL" id="LUCM01008380">
    <property type="protein sequence ID" value="KAA0188506.1"/>
    <property type="molecule type" value="Genomic_DNA"/>
</dbReference>
<keyword evidence="1" id="KW-1133">Transmembrane helix</keyword>
<evidence type="ECO:0000313" key="2">
    <source>
        <dbReference type="EMBL" id="KAA0188506.1"/>
    </source>
</evidence>